<evidence type="ECO:0000313" key="17">
    <source>
        <dbReference type="EMBL" id="MBM7694090.1"/>
    </source>
</evidence>
<dbReference type="Gene3D" id="3.30.565.10">
    <property type="entry name" value="Histidine kinase-like ATPase, C-terminal domain"/>
    <property type="match status" value="1"/>
</dbReference>
<dbReference type="SUPFAM" id="SSF55874">
    <property type="entry name" value="ATPase domain of HSP90 chaperone/DNA topoisomerase II/histidine kinase"/>
    <property type="match status" value="1"/>
</dbReference>
<keyword evidence="6" id="KW-0808">Transferase</keyword>
<dbReference type="SMART" id="SM00304">
    <property type="entry name" value="HAMP"/>
    <property type="match status" value="1"/>
</dbReference>
<evidence type="ECO:0000256" key="14">
    <source>
        <dbReference type="SAM" id="Phobius"/>
    </source>
</evidence>
<dbReference type="EC" id="2.7.13.3" evidence="3"/>
<evidence type="ECO:0000313" key="18">
    <source>
        <dbReference type="Proteomes" id="UP000823486"/>
    </source>
</evidence>
<evidence type="ECO:0000256" key="13">
    <source>
        <dbReference type="ARBA" id="ARBA00023136"/>
    </source>
</evidence>
<dbReference type="SMART" id="SM00387">
    <property type="entry name" value="HATPase_c"/>
    <property type="match status" value="1"/>
</dbReference>
<dbReference type="PANTHER" id="PTHR45528">
    <property type="entry name" value="SENSOR HISTIDINE KINASE CPXA"/>
    <property type="match status" value="1"/>
</dbReference>
<dbReference type="EMBL" id="JAFBFI010000018">
    <property type="protein sequence ID" value="MBM7694090.1"/>
    <property type="molecule type" value="Genomic_DNA"/>
</dbReference>
<gene>
    <name evidence="17" type="ORF">JOC77_003534</name>
</gene>
<evidence type="ECO:0000256" key="1">
    <source>
        <dbReference type="ARBA" id="ARBA00000085"/>
    </source>
</evidence>
<dbReference type="InterPro" id="IPR036097">
    <property type="entry name" value="HisK_dim/P_sf"/>
</dbReference>
<dbReference type="Gene3D" id="1.10.287.130">
    <property type="match status" value="1"/>
</dbReference>
<dbReference type="SUPFAM" id="SSF47384">
    <property type="entry name" value="Homodimeric domain of signal transducing histidine kinase"/>
    <property type="match status" value="1"/>
</dbReference>
<accession>A0ABS2QMA0</accession>
<dbReference type="SUPFAM" id="SSF158472">
    <property type="entry name" value="HAMP domain-like"/>
    <property type="match status" value="1"/>
</dbReference>
<dbReference type="Gene3D" id="6.10.340.10">
    <property type="match status" value="1"/>
</dbReference>
<dbReference type="CDD" id="cd06225">
    <property type="entry name" value="HAMP"/>
    <property type="match status" value="1"/>
</dbReference>
<dbReference type="SMART" id="SM00388">
    <property type="entry name" value="HisKA"/>
    <property type="match status" value="1"/>
</dbReference>
<evidence type="ECO:0000256" key="3">
    <source>
        <dbReference type="ARBA" id="ARBA00012438"/>
    </source>
</evidence>
<dbReference type="PRINTS" id="PR00344">
    <property type="entry name" value="BCTRLSENSOR"/>
</dbReference>
<feature type="domain" description="Histidine kinase" evidence="15">
    <location>
        <begin position="122"/>
        <end position="336"/>
    </location>
</feature>
<dbReference type="Pfam" id="PF00672">
    <property type="entry name" value="HAMP"/>
    <property type="match status" value="1"/>
</dbReference>
<dbReference type="InterPro" id="IPR036890">
    <property type="entry name" value="HATPase_C_sf"/>
</dbReference>
<dbReference type="InterPro" id="IPR003660">
    <property type="entry name" value="HAMP_dom"/>
</dbReference>
<dbReference type="Pfam" id="PF02518">
    <property type="entry name" value="HATPase_c"/>
    <property type="match status" value="1"/>
</dbReference>
<evidence type="ECO:0000256" key="11">
    <source>
        <dbReference type="ARBA" id="ARBA00022989"/>
    </source>
</evidence>
<evidence type="ECO:0000256" key="4">
    <source>
        <dbReference type="ARBA" id="ARBA00022475"/>
    </source>
</evidence>
<keyword evidence="5" id="KW-0597">Phosphoprotein</keyword>
<keyword evidence="8" id="KW-0547">Nucleotide-binding</keyword>
<sequence>MTSIVYALEIHYHFSMFQHESSLNQKMDPLSTHLERALLESILITAIGAVILVFIVSFYVARKLSSPLLEMKKAAEKMAKGQWKTRVSISGNDEVSELGQSLNQLAFELNQQDIARKNMTADIAHELRTPLATLKSHMEAFEDRVWEPTPERLSACTEEINRLILLIQDLEQLNTMESPDFKINIQPNDLKEVIKQCAASIRGAYLQKNIQLNLEFSGELDFSFDVERMKQVFLNLLSNSLKYTEPGGVVSVLAHNEEDSMIIQVKDNGAGMKKEFLMKAFDRFYREDSSRSRRTGGSGLGLAIVKRLVKSHHGEVWIESVAGKGTTVSISLPKRKQ</sequence>
<organism evidence="17 18">
    <name type="scientific">Peribacillus deserti</name>
    <dbReference type="NCBI Taxonomy" id="673318"/>
    <lineage>
        <taxon>Bacteria</taxon>
        <taxon>Bacillati</taxon>
        <taxon>Bacillota</taxon>
        <taxon>Bacilli</taxon>
        <taxon>Bacillales</taxon>
        <taxon>Bacillaceae</taxon>
        <taxon>Peribacillus</taxon>
    </lineage>
</organism>
<evidence type="ECO:0000256" key="8">
    <source>
        <dbReference type="ARBA" id="ARBA00022741"/>
    </source>
</evidence>
<evidence type="ECO:0000256" key="9">
    <source>
        <dbReference type="ARBA" id="ARBA00022777"/>
    </source>
</evidence>
<evidence type="ECO:0000259" key="15">
    <source>
        <dbReference type="PROSITE" id="PS50109"/>
    </source>
</evidence>
<dbReference type="PROSITE" id="PS50109">
    <property type="entry name" value="HIS_KIN"/>
    <property type="match status" value="1"/>
</dbReference>
<keyword evidence="7 14" id="KW-0812">Transmembrane</keyword>
<evidence type="ECO:0000256" key="12">
    <source>
        <dbReference type="ARBA" id="ARBA00023012"/>
    </source>
</evidence>
<dbReference type="PROSITE" id="PS50885">
    <property type="entry name" value="HAMP"/>
    <property type="match status" value="1"/>
</dbReference>
<evidence type="ECO:0000259" key="16">
    <source>
        <dbReference type="PROSITE" id="PS50885"/>
    </source>
</evidence>
<evidence type="ECO:0000256" key="2">
    <source>
        <dbReference type="ARBA" id="ARBA00004651"/>
    </source>
</evidence>
<protein>
    <recommendedName>
        <fullName evidence="3">histidine kinase</fullName>
        <ecNumber evidence="3">2.7.13.3</ecNumber>
    </recommendedName>
</protein>
<keyword evidence="11 14" id="KW-1133">Transmembrane helix</keyword>
<dbReference type="PANTHER" id="PTHR45528:SF1">
    <property type="entry name" value="SENSOR HISTIDINE KINASE CPXA"/>
    <property type="match status" value="1"/>
</dbReference>
<evidence type="ECO:0000256" key="7">
    <source>
        <dbReference type="ARBA" id="ARBA00022692"/>
    </source>
</evidence>
<keyword evidence="4" id="KW-1003">Cell membrane</keyword>
<proteinExistence type="predicted"/>
<keyword evidence="13 14" id="KW-0472">Membrane</keyword>
<dbReference type="CDD" id="cd00075">
    <property type="entry name" value="HATPase"/>
    <property type="match status" value="1"/>
</dbReference>
<comment type="caution">
    <text evidence="17">The sequence shown here is derived from an EMBL/GenBank/DDBJ whole genome shotgun (WGS) entry which is preliminary data.</text>
</comment>
<dbReference type="CDD" id="cd00082">
    <property type="entry name" value="HisKA"/>
    <property type="match status" value="1"/>
</dbReference>
<dbReference type="GO" id="GO:0016301">
    <property type="term" value="F:kinase activity"/>
    <property type="evidence" value="ECO:0007669"/>
    <property type="project" value="UniProtKB-KW"/>
</dbReference>
<evidence type="ECO:0000256" key="10">
    <source>
        <dbReference type="ARBA" id="ARBA00022840"/>
    </source>
</evidence>
<dbReference type="Pfam" id="PF00512">
    <property type="entry name" value="HisKA"/>
    <property type="match status" value="1"/>
</dbReference>
<keyword evidence="10" id="KW-0067">ATP-binding</keyword>
<dbReference type="InterPro" id="IPR003594">
    <property type="entry name" value="HATPase_dom"/>
</dbReference>
<evidence type="ECO:0000256" key="6">
    <source>
        <dbReference type="ARBA" id="ARBA00022679"/>
    </source>
</evidence>
<feature type="domain" description="HAMP" evidence="16">
    <location>
        <begin position="62"/>
        <end position="114"/>
    </location>
</feature>
<dbReference type="Proteomes" id="UP000823486">
    <property type="component" value="Unassembled WGS sequence"/>
</dbReference>
<feature type="transmembrane region" description="Helical" evidence="14">
    <location>
        <begin position="37"/>
        <end position="61"/>
    </location>
</feature>
<dbReference type="InterPro" id="IPR050398">
    <property type="entry name" value="HssS/ArlS-like"/>
</dbReference>
<comment type="subcellular location">
    <subcellularLocation>
        <location evidence="2">Cell membrane</location>
        <topology evidence="2">Multi-pass membrane protein</topology>
    </subcellularLocation>
</comment>
<keyword evidence="12" id="KW-0902">Two-component regulatory system</keyword>
<evidence type="ECO:0000256" key="5">
    <source>
        <dbReference type="ARBA" id="ARBA00022553"/>
    </source>
</evidence>
<reference evidence="17 18" key="1">
    <citation type="submission" date="2021-01" db="EMBL/GenBank/DDBJ databases">
        <title>Genomic Encyclopedia of Type Strains, Phase IV (KMG-IV): sequencing the most valuable type-strain genomes for metagenomic binning, comparative biology and taxonomic classification.</title>
        <authorList>
            <person name="Goeker M."/>
        </authorList>
    </citation>
    <scope>NUCLEOTIDE SEQUENCE [LARGE SCALE GENOMIC DNA]</scope>
    <source>
        <strain evidence="17 18">DSM 105482</strain>
    </source>
</reference>
<name>A0ABS2QMA0_9BACI</name>
<dbReference type="InterPro" id="IPR004358">
    <property type="entry name" value="Sig_transdc_His_kin-like_C"/>
</dbReference>
<comment type="catalytic activity">
    <reaction evidence="1">
        <text>ATP + protein L-histidine = ADP + protein N-phospho-L-histidine.</text>
        <dbReference type="EC" id="2.7.13.3"/>
    </reaction>
</comment>
<keyword evidence="9 17" id="KW-0418">Kinase</keyword>
<dbReference type="InterPro" id="IPR005467">
    <property type="entry name" value="His_kinase_dom"/>
</dbReference>
<keyword evidence="18" id="KW-1185">Reference proteome</keyword>
<dbReference type="InterPro" id="IPR003661">
    <property type="entry name" value="HisK_dim/P_dom"/>
</dbReference>